<keyword evidence="2" id="KW-0805">Transcription regulation</keyword>
<dbReference type="Pfam" id="PF04542">
    <property type="entry name" value="Sigma70_r2"/>
    <property type="match status" value="1"/>
</dbReference>
<name>A0A4R6V158_9ACTN</name>
<organism evidence="8 9">
    <name type="scientific">Actinorugispora endophytica</name>
    <dbReference type="NCBI Taxonomy" id="1605990"/>
    <lineage>
        <taxon>Bacteria</taxon>
        <taxon>Bacillati</taxon>
        <taxon>Actinomycetota</taxon>
        <taxon>Actinomycetes</taxon>
        <taxon>Streptosporangiales</taxon>
        <taxon>Nocardiopsidaceae</taxon>
        <taxon>Actinorugispora</taxon>
    </lineage>
</organism>
<dbReference type="NCBIfam" id="TIGR02937">
    <property type="entry name" value="sigma70-ECF"/>
    <property type="match status" value="1"/>
</dbReference>
<evidence type="ECO:0000259" key="6">
    <source>
        <dbReference type="Pfam" id="PF04542"/>
    </source>
</evidence>
<dbReference type="InterPro" id="IPR007627">
    <property type="entry name" value="RNA_pol_sigma70_r2"/>
</dbReference>
<evidence type="ECO:0000313" key="8">
    <source>
        <dbReference type="EMBL" id="TDQ53613.1"/>
    </source>
</evidence>
<dbReference type="Gene3D" id="1.10.10.10">
    <property type="entry name" value="Winged helix-like DNA-binding domain superfamily/Winged helix DNA-binding domain"/>
    <property type="match status" value="1"/>
</dbReference>
<evidence type="ECO:0000259" key="7">
    <source>
        <dbReference type="Pfam" id="PF08281"/>
    </source>
</evidence>
<keyword evidence="4" id="KW-0238">DNA-binding</keyword>
<dbReference type="SUPFAM" id="SSF88659">
    <property type="entry name" value="Sigma3 and sigma4 domains of RNA polymerase sigma factors"/>
    <property type="match status" value="1"/>
</dbReference>
<protein>
    <submittedName>
        <fullName evidence="8">RNA polymerase ECF family sigma subunit</fullName>
    </submittedName>
</protein>
<dbReference type="InterPro" id="IPR013325">
    <property type="entry name" value="RNA_pol_sigma_r2"/>
</dbReference>
<dbReference type="PANTHER" id="PTHR43133">
    <property type="entry name" value="RNA POLYMERASE ECF-TYPE SIGMA FACTO"/>
    <property type="match status" value="1"/>
</dbReference>
<proteinExistence type="inferred from homology"/>
<evidence type="ECO:0000256" key="1">
    <source>
        <dbReference type="ARBA" id="ARBA00010641"/>
    </source>
</evidence>
<dbReference type="InterPro" id="IPR036388">
    <property type="entry name" value="WH-like_DNA-bd_sf"/>
</dbReference>
<dbReference type="Proteomes" id="UP000295281">
    <property type="component" value="Unassembled WGS sequence"/>
</dbReference>
<dbReference type="Gene3D" id="1.10.1740.10">
    <property type="match status" value="1"/>
</dbReference>
<dbReference type="InterPro" id="IPR013249">
    <property type="entry name" value="RNA_pol_sigma70_r4_t2"/>
</dbReference>
<evidence type="ECO:0000256" key="3">
    <source>
        <dbReference type="ARBA" id="ARBA00023082"/>
    </source>
</evidence>
<dbReference type="PANTHER" id="PTHR43133:SF8">
    <property type="entry name" value="RNA POLYMERASE SIGMA FACTOR HI_1459-RELATED"/>
    <property type="match status" value="1"/>
</dbReference>
<dbReference type="RefSeq" id="WP_243742401.1">
    <property type="nucleotide sequence ID" value="NZ_SNYN01000003.1"/>
</dbReference>
<gene>
    <name evidence="8" type="ORF">EV190_10361</name>
</gene>
<dbReference type="GO" id="GO:0006352">
    <property type="term" value="P:DNA-templated transcription initiation"/>
    <property type="evidence" value="ECO:0007669"/>
    <property type="project" value="InterPro"/>
</dbReference>
<dbReference type="GO" id="GO:0016987">
    <property type="term" value="F:sigma factor activity"/>
    <property type="evidence" value="ECO:0007669"/>
    <property type="project" value="UniProtKB-KW"/>
</dbReference>
<reference evidence="8 9" key="1">
    <citation type="submission" date="2019-03" db="EMBL/GenBank/DDBJ databases">
        <title>Genomic Encyclopedia of Type Strains, Phase IV (KMG-IV): sequencing the most valuable type-strain genomes for metagenomic binning, comparative biology and taxonomic classification.</title>
        <authorList>
            <person name="Goeker M."/>
        </authorList>
    </citation>
    <scope>NUCLEOTIDE SEQUENCE [LARGE SCALE GENOMIC DNA]</scope>
    <source>
        <strain evidence="8 9">DSM 46770</strain>
    </source>
</reference>
<dbReference type="SUPFAM" id="SSF88946">
    <property type="entry name" value="Sigma2 domain of RNA polymerase sigma factors"/>
    <property type="match status" value="1"/>
</dbReference>
<dbReference type="AlphaFoldDB" id="A0A4R6V158"/>
<dbReference type="InterPro" id="IPR013324">
    <property type="entry name" value="RNA_pol_sigma_r3/r4-like"/>
</dbReference>
<evidence type="ECO:0000256" key="4">
    <source>
        <dbReference type="ARBA" id="ARBA00023125"/>
    </source>
</evidence>
<accession>A0A4R6V158</accession>
<comment type="similarity">
    <text evidence="1">Belongs to the sigma-70 factor family. ECF subfamily.</text>
</comment>
<keyword evidence="3" id="KW-0731">Sigma factor</keyword>
<keyword evidence="9" id="KW-1185">Reference proteome</keyword>
<feature type="domain" description="RNA polymerase sigma factor 70 region 4 type 2" evidence="7">
    <location>
        <begin position="117"/>
        <end position="165"/>
    </location>
</feature>
<dbReference type="EMBL" id="SNYN01000003">
    <property type="protein sequence ID" value="TDQ53613.1"/>
    <property type="molecule type" value="Genomic_DNA"/>
</dbReference>
<evidence type="ECO:0000256" key="5">
    <source>
        <dbReference type="ARBA" id="ARBA00023163"/>
    </source>
</evidence>
<evidence type="ECO:0000313" key="9">
    <source>
        <dbReference type="Proteomes" id="UP000295281"/>
    </source>
</evidence>
<feature type="domain" description="RNA polymerase sigma-70 region 2" evidence="6">
    <location>
        <begin position="20"/>
        <end position="87"/>
    </location>
</feature>
<dbReference type="Pfam" id="PF08281">
    <property type="entry name" value="Sigma70_r4_2"/>
    <property type="match status" value="1"/>
</dbReference>
<dbReference type="InterPro" id="IPR039425">
    <property type="entry name" value="RNA_pol_sigma-70-like"/>
</dbReference>
<comment type="caution">
    <text evidence="8">The sequence shown here is derived from an EMBL/GenBank/DDBJ whole genome shotgun (WGS) entry which is preliminary data.</text>
</comment>
<evidence type="ECO:0000256" key="2">
    <source>
        <dbReference type="ARBA" id="ARBA00023015"/>
    </source>
</evidence>
<sequence length="199" mass="21625">MPRDAPASAPEDSVTRFEALYDTCYGDVLGYLLRRLDHPEAAADLVADVFVTVWNRIGDVPPAPQARPWVFGVARRVLANHRRGARRGNALAARLRLELGAAAVSRPDWEDQAVADIGRVFRTLSDKDQEVLTLAAWEALDPGQIAVVLGCARGTARVRLHRARGRFARALRGAGLDVASCLPPEPPPAARRTPKGALR</sequence>
<dbReference type="InterPro" id="IPR014284">
    <property type="entry name" value="RNA_pol_sigma-70_dom"/>
</dbReference>
<dbReference type="GO" id="GO:0003677">
    <property type="term" value="F:DNA binding"/>
    <property type="evidence" value="ECO:0007669"/>
    <property type="project" value="UniProtKB-KW"/>
</dbReference>
<keyword evidence="5" id="KW-0804">Transcription</keyword>